<feature type="compositionally biased region" description="Low complexity" evidence="7">
    <location>
        <begin position="222"/>
        <end position="241"/>
    </location>
</feature>
<dbReference type="PROSITE" id="PS51677">
    <property type="entry name" value="NODB"/>
    <property type="match status" value="1"/>
</dbReference>
<dbReference type="InterPro" id="IPR011330">
    <property type="entry name" value="Glyco_hydro/deAcase_b/a-brl"/>
</dbReference>
<keyword evidence="6" id="KW-0170">Cobalt</keyword>
<feature type="domain" description="NodB homology" evidence="8">
    <location>
        <begin position="1"/>
        <end position="197"/>
    </location>
</feature>
<evidence type="ECO:0000313" key="10">
    <source>
        <dbReference type="Proteomes" id="UP000054481"/>
    </source>
</evidence>
<evidence type="ECO:0000256" key="7">
    <source>
        <dbReference type="SAM" id="MobiDB-lite"/>
    </source>
</evidence>
<evidence type="ECO:0000256" key="4">
    <source>
        <dbReference type="ARBA" id="ARBA00022801"/>
    </source>
</evidence>
<dbReference type="SUPFAM" id="SSF88713">
    <property type="entry name" value="Glycoside hydrolase/deacetylase"/>
    <property type="match status" value="1"/>
</dbReference>
<keyword evidence="10" id="KW-1185">Reference proteome</keyword>
<evidence type="ECO:0000313" key="9">
    <source>
        <dbReference type="EMBL" id="KJZ76505.1"/>
    </source>
</evidence>
<sequence>MALTFDDGPGDTTSQLLDILDRYRVQATFFVSGNNNGRGPMDNPATGWPDVMRRMHAAGHQIGSHTWTHRDLDQLEREGALDLRQSEITNNEMAFLNIFGWFPTYLRPPYLECSGGCQEFLREWGYHIISTNVDTKDYENDDPALIENSKRKFSDAVSRGPSGNGYIVLAHDVHYQTVVTLAPYMIEESRNRGYRLVTVGECLGDPRQNWYRTSQLRRRSSEAPQSSSPQAQAKPLPAASPVYAKPTRELTSSPNQRCGARFGYTCHGSTFGT</sequence>
<evidence type="ECO:0000259" key="8">
    <source>
        <dbReference type="PROSITE" id="PS51677"/>
    </source>
</evidence>
<dbReference type="EMBL" id="KQ030511">
    <property type="protein sequence ID" value="KJZ76505.1"/>
    <property type="molecule type" value="Genomic_DNA"/>
</dbReference>
<name>A0A0F7ZQ24_9HYPO</name>
<evidence type="ECO:0000256" key="6">
    <source>
        <dbReference type="ARBA" id="ARBA00023285"/>
    </source>
</evidence>
<dbReference type="OrthoDB" id="407355at2759"/>
<dbReference type="CDD" id="cd10951">
    <property type="entry name" value="CE4_ClCDA_like"/>
    <property type="match status" value="1"/>
</dbReference>
<dbReference type="GO" id="GO:0016810">
    <property type="term" value="F:hydrolase activity, acting on carbon-nitrogen (but not peptide) bonds"/>
    <property type="evidence" value="ECO:0007669"/>
    <property type="project" value="InterPro"/>
</dbReference>
<evidence type="ECO:0000256" key="1">
    <source>
        <dbReference type="ARBA" id="ARBA00001941"/>
    </source>
</evidence>
<proteinExistence type="predicted"/>
<feature type="region of interest" description="Disordered" evidence="7">
    <location>
        <begin position="213"/>
        <end position="256"/>
    </location>
</feature>
<keyword evidence="5" id="KW-0119">Carbohydrate metabolism</keyword>
<evidence type="ECO:0000256" key="2">
    <source>
        <dbReference type="ARBA" id="ARBA00022723"/>
    </source>
</evidence>
<protein>
    <recommendedName>
        <fullName evidence="8">NodB homology domain-containing protein</fullName>
    </recommendedName>
</protein>
<reference evidence="9 10" key="1">
    <citation type="journal article" date="2014" name="Genome Biol. Evol.">
        <title>Comparative genomics and transcriptomics analyses reveal divergent lifestyle features of nematode endoparasitic fungus Hirsutella minnesotensis.</title>
        <authorList>
            <person name="Lai Y."/>
            <person name="Liu K."/>
            <person name="Zhang X."/>
            <person name="Zhang X."/>
            <person name="Li K."/>
            <person name="Wang N."/>
            <person name="Shu C."/>
            <person name="Wu Y."/>
            <person name="Wang C."/>
            <person name="Bushley K.E."/>
            <person name="Xiang M."/>
            <person name="Liu X."/>
        </authorList>
    </citation>
    <scope>NUCLEOTIDE SEQUENCE [LARGE SCALE GENOMIC DNA]</scope>
    <source>
        <strain evidence="9 10">3608</strain>
    </source>
</reference>
<dbReference type="AlphaFoldDB" id="A0A0F7ZQ24"/>
<accession>A0A0F7ZQ24</accession>
<dbReference type="GO" id="GO:0046872">
    <property type="term" value="F:metal ion binding"/>
    <property type="evidence" value="ECO:0007669"/>
    <property type="project" value="UniProtKB-KW"/>
</dbReference>
<keyword evidence="4" id="KW-0378">Hydrolase</keyword>
<evidence type="ECO:0000256" key="3">
    <source>
        <dbReference type="ARBA" id="ARBA00022729"/>
    </source>
</evidence>
<comment type="cofactor">
    <cofactor evidence="1">
        <name>Co(2+)</name>
        <dbReference type="ChEBI" id="CHEBI:48828"/>
    </cofactor>
</comment>
<keyword evidence="2" id="KW-0479">Metal-binding</keyword>
<dbReference type="PANTHER" id="PTHR46471">
    <property type="entry name" value="CHITIN DEACETYLASE"/>
    <property type="match status" value="1"/>
</dbReference>
<keyword evidence="3" id="KW-0732">Signal</keyword>
<organism evidence="9 10">
    <name type="scientific">Hirsutella minnesotensis 3608</name>
    <dbReference type="NCBI Taxonomy" id="1043627"/>
    <lineage>
        <taxon>Eukaryota</taxon>
        <taxon>Fungi</taxon>
        <taxon>Dikarya</taxon>
        <taxon>Ascomycota</taxon>
        <taxon>Pezizomycotina</taxon>
        <taxon>Sordariomycetes</taxon>
        <taxon>Hypocreomycetidae</taxon>
        <taxon>Hypocreales</taxon>
        <taxon>Ophiocordycipitaceae</taxon>
        <taxon>Hirsutella</taxon>
    </lineage>
</organism>
<dbReference type="PANTHER" id="PTHR46471:SF2">
    <property type="entry name" value="CHITIN DEACETYLASE-RELATED"/>
    <property type="match status" value="1"/>
</dbReference>
<evidence type="ECO:0000256" key="5">
    <source>
        <dbReference type="ARBA" id="ARBA00023277"/>
    </source>
</evidence>
<dbReference type="Proteomes" id="UP000054481">
    <property type="component" value="Unassembled WGS sequence"/>
</dbReference>
<dbReference type="Pfam" id="PF01522">
    <property type="entry name" value="Polysacc_deac_1"/>
    <property type="match status" value="1"/>
</dbReference>
<dbReference type="GO" id="GO:0005975">
    <property type="term" value="P:carbohydrate metabolic process"/>
    <property type="evidence" value="ECO:0007669"/>
    <property type="project" value="InterPro"/>
</dbReference>
<dbReference type="Gene3D" id="3.20.20.370">
    <property type="entry name" value="Glycoside hydrolase/deacetylase"/>
    <property type="match status" value="1"/>
</dbReference>
<dbReference type="InterPro" id="IPR002509">
    <property type="entry name" value="NODB_dom"/>
</dbReference>
<gene>
    <name evidence="9" type="ORF">HIM_04234</name>
</gene>